<proteinExistence type="predicted"/>
<accession>A0A9X2TGD8</accession>
<comment type="caution">
    <text evidence="1">The sequence shown here is derived from an EMBL/GenBank/DDBJ whole genome shotgun (WGS) entry which is preliminary data.</text>
</comment>
<evidence type="ECO:0000313" key="2">
    <source>
        <dbReference type="Proteomes" id="UP001155057"/>
    </source>
</evidence>
<dbReference type="EMBL" id="JANUAE010000015">
    <property type="protein sequence ID" value="MCS3711582.1"/>
    <property type="molecule type" value="Genomic_DNA"/>
</dbReference>
<organism evidence="1 2">
    <name type="scientific">Salinibacter ruber</name>
    <dbReference type="NCBI Taxonomy" id="146919"/>
    <lineage>
        <taxon>Bacteria</taxon>
        <taxon>Pseudomonadati</taxon>
        <taxon>Rhodothermota</taxon>
        <taxon>Rhodothermia</taxon>
        <taxon>Rhodothermales</taxon>
        <taxon>Salinibacteraceae</taxon>
        <taxon>Salinibacter</taxon>
    </lineage>
</organism>
<sequence>MAIPQHDSPVSEITFDTIRRYVLDGHRPGGFTYAFLSHEFETVMRKADHINSKQLVEMYEVLYNMAPSGCHGSPEAVSDWIDQGGVQKNYEQFEELFDGYEKEHYSSYSAISPDWEAAR</sequence>
<reference evidence="1" key="1">
    <citation type="submission" date="2022-08" db="EMBL/GenBank/DDBJ databases">
        <title>Genomic Encyclopedia of Type Strains, Phase V (KMG-V): Genome sequencing to study the core and pangenomes of soil and plant-associated prokaryotes.</title>
        <authorList>
            <person name="Whitman W."/>
        </authorList>
    </citation>
    <scope>NUCLEOTIDE SEQUENCE</scope>
    <source>
        <strain evidence="1">SP3049</strain>
    </source>
</reference>
<evidence type="ECO:0000313" key="1">
    <source>
        <dbReference type="EMBL" id="MCS3711582.1"/>
    </source>
</evidence>
<protein>
    <submittedName>
        <fullName evidence="1">Uncharacterized protein</fullName>
    </submittedName>
</protein>
<dbReference type="Proteomes" id="UP001155057">
    <property type="component" value="Unassembled WGS sequence"/>
</dbReference>
<dbReference type="AlphaFoldDB" id="A0A9X2TGD8"/>
<gene>
    <name evidence="1" type="ORF">GGP61_003215</name>
</gene>
<name>A0A9X2TGD8_9BACT</name>
<dbReference type="RefSeq" id="WP_259124424.1">
    <property type="nucleotide sequence ID" value="NZ_JANUAE010000015.1"/>
</dbReference>